<evidence type="ECO:0000256" key="6">
    <source>
        <dbReference type="SAM" id="Phobius"/>
    </source>
</evidence>
<keyword evidence="4 6" id="KW-1133">Transmembrane helix</keyword>
<dbReference type="Proteomes" id="UP000319209">
    <property type="component" value="Chromosome"/>
</dbReference>
<evidence type="ECO:0000313" key="8">
    <source>
        <dbReference type="Proteomes" id="UP000319209"/>
    </source>
</evidence>
<feature type="transmembrane region" description="Helical" evidence="6">
    <location>
        <begin position="274"/>
        <end position="291"/>
    </location>
</feature>
<evidence type="ECO:0000313" key="7">
    <source>
        <dbReference type="EMBL" id="QDO92549.1"/>
    </source>
</evidence>
<dbReference type="InterPro" id="IPR050833">
    <property type="entry name" value="Poly_Biosynth_Transport"/>
</dbReference>
<feature type="transmembrane region" description="Helical" evidence="6">
    <location>
        <begin position="346"/>
        <end position="367"/>
    </location>
</feature>
<keyword evidence="8" id="KW-1185">Reference proteome</keyword>
<proteinExistence type="predicted"/>
<keyword evidence="2" id="KW-1003">Cell membrane</keyword>
<feature type="transmembrane region" description="Helical" evidence="6">
    <location>
        <begin position="185"/>
        <end position="207"/>
    </location>
</feature>
<sequence>MRKLIDYINNNVLIKVASLNSASVITKIVTGFLTSKAIAIFIGAEGLALIGNLRNLVSSLQSFAVLGMYNGLVKYIAEFKNNTVELTKTLSTAFYIGFISTIIVSFLCYYNAEYINILIFPTYNDYAYVIRVMAIALPFYSMNMFAFSIMNGFSKYKMLLIINIIGQILGASITLILIYQNKIDGALISIVVSESIIFLITLVGVVNQRSLIPLIKASQVNFTNIKNLSSYSIMALFSAIILPLVAISIRTYIIDNIGYKEAGFWEAMVRISKYYLMFVSSLMSLYILPRFSEIDNNKEFREEVFGFYKTIIPVFGLGLLVIFLLKRFIIAIVFTDEFKPVEDLFLWQLLGDFVKVLSVVISYQFLAKKMFWHYIITEAFSVMIMYLTSIYFIDLYGVKGATIAHFVTYVMYYGIILLIFSSSLFGVIPEEQLIKEEEPYLDDDDNEKTKDT</sequence>
<protein>
    <submittedName>
        <fullName evidence="7">O-antigen translocase</fullName>
    </submittedName>
</protein>
<dbReference type="Pfam" id="PF13440">
    <property type="entry name" value="Polysacc_synt_3"/>
    <property type="match status" value="1"/>
</dbReference>
<organism evidence="7 8">
    <name type="scientific">Formosa sediminum</name>
    <dbReference type="NCBI Taxonomy" id="2594004"/>
    <lineage>
        <taxon>Bacteria</taxon>
        <taxon>Pseudomonadati</taxon>
        <taxon>Bacteroidota</taxon>
        <taxon>Flavobacteriia</taxon>
        <taxon>Flavobacteriales</taxon>
        <taxon>Flavobacteriaceae</taxon>
        <taxon>Formosa</taxon>
    </lineage>
</organism>
<dbReference type="PANTHER" id="PTHR30250">
    <property type="entry name" value="PST FAMILY PREDICTED COLANIC ACID TRANSPORTER"/>
    <property type="match status" value="1"/>
</dbReference>
<dbReference type="OrthoDB" id="9769862at2"/>
<feature type="transmembrane region" description="Helical" evidence="6">
    <location>
        <begin position="311"/>
        <end position="334"/>
    </location>
</feature>
<dbReference type="InterPro" id="IPR044550">
    <property type="entry name" value="WzxE"/>
</dbReference>
<dbReference type="RefSeq" id="WP_143379459.1">
    <property type="nucleotide sequence ID" value="NZ_CP041637.1"/>
</dbReference>
<evidence type="ECO:0000256" key="2">
    <source>
        <dbReference type="ARBA" id="ARBA00022475"/>
    </source>
</evidence>
<dbReference type="GO" id="GO:0005886">
    <property type="term" value="C:plasma membrane"/>
    <property type="evidence" value="ECO:0007669"/>
    <property type="project" value="UniProtKB-SubCell"/>
</dbReference>
<comment type="subcellular location">
    <subcellularLocation>
        <location evidence="1">Cell membrane</location>
        <topology evidence="1">Multi-pass membrane protein</topology>
    </subcellularLocation>
</comment>
<evidence type="ECO:0000256" key="3">
    <source>
        <dbReference type="ARBA" id="ARBA00022692"/>
    </source>
</evidence>
<gene>
    <name evidence="7" type="ORF">FNB79_00640</name>
</gene>
<feature type="transmembrane region" description="Helical" evidence="6">
    <location>
        <begin position="379"/>
        <end position="398"/>
    </location>
</feature>
<feature type="transmembrane region" description="Helical" evidence="6">
    <location>
        <begin position="56"/>
        <end position="77"/>
    </location>
</feature>
<evidence type="ECO:0000256" key="4">
    <source>
        <dbReference type="ARBA" id="ARBA00022989"/>
    </source>
</evidence>
<feature type="transmembrane region" description="Helical" evidence="6">
    <location>
        <begin position="159"/>
        <end position="179"/>
    </location>
</feature>
<feature type="transmembrane region" description="Helical" evidence="6">
    <location>
        <begin position="28"/>
        <end position="50"/>
    </location>
</feature>
<accession>A0A516GLZ3</accession>
<keyword evidence="5 6" id="KW-0472">Membrane</keyword>
<reference evidence="7 8" key="1">
    <citation type="submission" date="2019-07" db="EMBL/GenBank/DDBJ databases">
        <title>Genome sequencing for Formosa sp. PS13.</title>
        <authorList>
            <person name="Park S.-J."/>
        </authorList>
    </citation>
    <scope>NUCLEOTIDE SEQUENCE [LARGE SCALE GENOMIC DNA]</scope>
    <source>
        <strain evidence="7 8">PS13</strain>
    </source>
</reference>
<feature type="transmembrane region" description="Helical" evidence="6">
    <location>
        <begin position="89"/>
        <end position="112"/>
    </location>
</feature>
<dbReference type="KEGG" id="fop:FNB79_00640"/>
<dbReference type="PANTHER" id="PTHR30250:SF30">
    <property type="entry name" value="LIPID III FLIPPASE"/>
    <property type="match status" value="1"/>
</dbReference>
<evidence type="ECO:0000256" key="1">
    <source>
        <dbReference type="ARBA" id="ARBA00004651"/>
    </source>
</evidence>
<feature type="transmembrane region" description="Helical" evidence="6">
    <location>
        <begin position="410"/>
        <end position="428"/>
    </location>
</feature>
<feature type="transmembrane region" description="Helical" evidence="6">
    <location>
        <begin position="228"/>
        <end position="254"/>
    </location>
</feature>
<dbReference type="AlphaFoldDB" id="A0A516GLZ3"/>
<dbReference type="GO" id="GO:0009246">
    <property type="term" value="P:enterobacterial common antigen biosynthetic process"/>
    <property type="evidence" value="ECO:0007669"/>
    <property type="project" value="InterPro"/>
</dbReference>
<evidence type="ECO:0000256" key="5">
    <source>
        <dbReference type="ARBA" id="ARBA00023136"/>
    </source>
</evidence>
<dbReference type="CDD" id="cd13125">
    <property type="entry name" value="MATE_like_10"/>
    <property type="match status" value="1"/>
</dbReference>
<dbReference type="EMBL" id="CP041637">
    <property type="protein sequence ID" value="QDO92549.1"/>
    <property type="molecule type" value="Genomic_DNA"/>
</dbReference>
<feature type="transmembrane region" description="Helical" evidence="6">
    <location>
        <begin position="128"/>
        <end position="147"/>
    </location>
</feature>
<name>A0A516GLZ3_9FLAO</name>
<keyword evidence="3 6" id="KW-0812">Transmembrane</keyword>